<name>A0A1M7MQT5_9FIRM</name>
<dbReference type="EC" id="1.15.1.1" evidence="2"/>
<comment type="similarity">
    <text evidence="1">Belongs to the iron/manganese superoxide dismutase family.</text>
</comment>
<proteinExistence type="inferred from homology"/>
<dbReference type="OrthoDB" id="9803125at2"/>
<feature type="domain" description="Manganese/iron superoxide dismutase C-terminal" evidence="5">
    <location>
        <begin position="94"/>
        <end position="190"/>
    </location>
</feature>
<dbReference type="Pfam" id="PF02777">
    <property type="entry name" value="Sod_Fe_C"/>
    <property type="match status" value="1"/>
</dbReference>
<evidence type="ECO:0000256" key="2">
    <source>
        <dbReference type="ARBA" id="ARBA00012682"/>
    </source>
</evidence>
<evidence type="ECO:0000256" key="4">
    <source>
        <dbReference type="ARBA" id="ARBA00023002"/>
    </source>
</evidence>
<dbReference type="STRING" id="1120996.SAMN02746066_03969"/>
<dbReference type="GO" id="GO:0046872">
    <property type="term" value="F:metal ion binding"/>
    <property type="evidence" value="ECO:0007669"/>
    <property type="project" value="UniProtKB-KW"/>
</dbReference>
<dbReference type="PANTHER" id="PTHR11404">
    <property type="entry name" value="SUPEROXIDE DISMUTASE 2"/>
    <property type="match status" value="1"/>
</dbReference>
<evidence type="ECO:0000313" key="7">
    <source>
        <dbReference type="Proteomes" id="UP000184038"/>
    </source>
</evidence>
<dbReference type="InterPro" id="IPR036324">
    <property type="entry name" value="Mn/Fe_SOD_N_sf"/>
</dbReference>
<dbReference type="InterPro" id="IPR036314">
    <property type="entry name" value="SOD_C_sf"/>
</dbReference>
<reference evidence="6 7" key="1">
    <citation type="submission" date="2016-11" db="EMBL/GenBank/DDBJ databases">
        <authorList>
            <person name="Jaros S."/>
            <person name="Januszkiewicz K."/>
            <person name="Wedrychowicz H."/>
        </authorList>
    </citation>
    <scope>NUCLEOTIDE SEQUENCE [LARGE SCALE GENOMIC DNA]</scope>
    <source>
        <strain evidence="6 7">DSM 15930</strain>
    </source>
</reference>
<keyword evidence="7" id="KW-1185">Reference proteome</keyword>
<dbReference type="RefSeq" id="WP_073290617.1">
    <property type="nucleotide sequence ID" value="NZ_FRCP01000022.1"/>
</dbReference>
<dbReference type="Proteomes" id="UP000184038">
    <property type="component" value="Unassembled WGS sequence"/>
</dbReference>
<dbReference type="InterPro" id="IPR019832">
    <property type="entry name" value="Mn/Fe_SOD_C"/>
</dbReference>
<protein>
    <recommendedName>
        <fullName evidence="2">superoxide dismutase</fullName>
        <ecNumber evidence="2">1.15.1.1</ecNumber>
    </recommendedName>
</protein>
<accession>A0A1M7MQT5</accession>
<keyword evidence="4" id="KW-0560">Oxidoreductase</keyword>
<evidence type="ECO:0000256" key="3">
    <source>
        <dbReference type="ARBA" id="ARBA00022723"/>
    </source>
</evidence>
<dbReference type="GO" id="GO:0004784">
    <property type="term" value="F:superoxide dismutase activity"/>
    <property type="evidence" value="ECO:0007669"/>
    <property type="project" value="UniProtKB-EC"/>
</dbReference>
<dbReference type="AlphaFoldDB" id="A0A1M7MQT5"/>
<dbReference type="InterPro" id="IPR050265">
    <property type="entry name" value="Fe/Mn_Superoxide_Dismutase"/>
</dbReference>
<keyword evidence="3" id="KW-0479">Metal-binding</keyword>
<dbReference type="SUPFAM" id="SSF54719">
    <property type="entry name" value="Fe,Mn superoxide dismutase (SOD), C-terminal domain"/>
    <property type="match status" value="1"/>
</dbReference>
<dbReference type="Gene3D" id="3.55.40.20">
    <property type="entry name" value="Iron/manganese superoxide dismutase, C-terminal domain"/>
    <property type="match status" value="1"/>
</dbReference>
<dbReference type="EMBL" id="FRCP01000022">
    <property type="protein sequence ID" value="SHM93327.1"/>
    <property type="molecule type" value="Genomic_DNA"/>
</dbReference>
<evidence type="ECO:0000256" key="1">
    <source>
        <dbReference type="ARBA" id="ARBA00008714"/>
    </source>
</evidence>
<dbReference type="SUPFAM" id="SSF46609">
    <property type="entry name" value="Fe,Mn superoxide dismutase (SOD), N-terminal domain"/>
    <property type="match status" value="1"/>
</dbReference>
<gene>
    <name evidence="6" type="ORF">SAMN02746066_03969</name>
</gene>
<dbReference type="PANTHER" id="PTHR11404:SF6">
    <property type="entry name" value="SUPEROXIDE DISMUTASE [MN], MITOCHONDRIAL"/>
    <property type="match status" value="1"/>
</dbReference>
<evidence type="ECO:0000259" key="5">
    <source>
        <dbReference type="Pfam" id="PF02777"/>
    </source>
</evidence>
<evidence type="ECO:0000313" key="6">
    <source>
        <dbReference type="EMBL" id="SHM93327.1"/>
    </source>
</evidence>
<organism evidence="6 7">
    <name type="scientific">Anaerosporobacter mobilis DSM 15930</name>
    <dbReference type="NCBI Taxonomy" id="1120996"/>
    <lineage>
        <taxon>Bacteria</taxon>
        <taxon>Bacillati</taxon>
        <taxon>Bacillota</taxon>
        <taxon>Clostridia</taxon>
        <taxon>Lachnospirales</taxon>
        <taxon>Lachnospiraceae</taxon>
        <taxon>Anaerosporobacter</taxon>
    </lineage>
</organism>
<sequence length="198" mass="22922">MLKAEEFSFNENITVVDNAQFQAHYSLYEGYIKKYNEIDAIFKAGDDQPGEANSTYSKFRGLKRGESYSLNAIILHELYFSNIGGKENVVPDSVLKLIERDFGTFENWELDFIATAKASRGWTILAFEQRTQRFMNMSLDTHDMGGIVLGFPLIVLDVYEHAYFMQYGTDKVSYINNFLYNVNWLTVKDRAELFYNLS</sequence>